<feature type="domain" description="KNTC1 second ARM-repeats" evidence="4">
    <location>
        <begin position="776"/>
        <end position="901"/>
    </location>
</feature>
<dbReference type="Pfam" id="PF24516">
    <property type="entry name" value="ARM_KNTC1_2nd"/>
    <property type="match status" value="1"/>
</dbReference>
<gene>
    <name evidence="6" type="primary">KNTC1</name>
    <name evidence="6" type="ORF">AWC38_SpisGene16180</name>
</gene>
<dbReference type="InterPro" id="IPR036322">
    <property type="entry name" value="WD40_repeat_dom_sf"/>
</dbReference>
<dbReference type="InterPro" id="IPR055404">
    <property type="entry name" value="ARM_KNTC1_2nd"/>
</dbReference>
<dbReference type="GO" id="GO:0005737">
    <property type="term" value="C:cytoplasm"/>
    <property type="evidence" value="ECO:0007669"/>
    <property type="project" value="TreeGrafter"/>
</dbReference>
<dbReference type="InterPro" id="IPR055405">
    <property type="entry name" value="ARM_KNTC1_3rd"/>
</dbReference>
<reference evidence="7" key="1">
    <citation type="journal article" date="2017" name="bioRxiv">
        <title>Comparative analysis of the genomes of Stylophora pistillata and Acropora digitifera provides evidence for extensive differences between species of corals.</title>
        <authorList>
            <person name="Voolstra C.R."/>
            <person name="Li Y."/>
            <person name="Liew Y.J."/>
            <person name="Baumgarten S."/>
            <person name="Zoccola D."/>
            <person name="Flot J.-F."/>
            <person name="Tambutte S."/>
            <person name="Allemand D."/>
            <person name="Aranda M."/>
        </authorList>
    </citation>
    <scope>NUCLEOTIDE SEQUENCE [LARGE SCALE GENOMIC DNA]</scope>
</reference>
<dbReference type="GO" id="GO:0031267">
    <property type="term" value="F:small GTPase binding"/>
    <property type="evidence" value="ECO:0007669"/>
    <property type="project" value="TreeGrafter"/>
</dbReference>
<dbReference type="PANTHER" id="PTHR15688">
    <property type="entry name" value="KINETOCHORE-ASSOCIATED PROTEIN 1"/>
    <property type="match status" value="1"/>
</dbReference>
<dbReference type="InterPro" id="IPR055402">
    <property type="entry name" value="KNTC1_N"/>
</dbReference>
<evidence type="ECO:0000259" key="3">
    <source>
        <dbReference type="Pfam" id="PF24515"/>
    </source>
</evidence>
<comment type="caution">
    <text evidence="6">The sequence shown here is derived from an EMBL/GenBank/DDBJ whole genome shotgun (WGS) entry which is preliminary data.</text>
</comment>
<dbReference type="GO" id="GO:1990423">
    <property type="term" value="C:RZZ complex"/>
    <property type="evidence" value="ECO:0007669"/>
    <property type="project" value="TreeGrafter"/>
</dbReference>
<dbReference type="Pfam" id="PF24520">
    <property type="entry name" value="ARM_KNTC1_1st"/>
    <property type="match status" value="1"/>
</dbReference>
<dbReference type="GO" id="GO:1903394">
    <property type="term" value="P:protein localization to kinetochore involved in kinetochore assembly"/>
    <property type="evidence" value="ECO:0007669"/>
    <property type="project" value="TreeGrafter"/>
</dbReference>
<sequence length="1827" mass="203896">MPWDSVEVGLAGGEETVNFGPRNESGSSLYQVDTLASVSAGGEIQSCPHICGASCSEGFCFVASSQVIMFDASCNDVLATLNFECEIDCIAWSEDSLFLAIGERSGTFHFVHSASRQILFSQELESNENLKCSEPTLISMLFTTPKCEGGCKLVILSASGVITQFSNLYLEKLNEAIVGGQFEFVTKLKGLIQVESIDAGVVHQEKITGITVGQLWDSPVYITYGEGDAAIAVWASQGEGGISLMDSISSYILGGSYVVKANMSSNGHFLVVLDDKNMLSLWNVSSLTMIAFWPHLSIEDFLLLSSSNIQTPGMSKSDDEYKLVVLTTAESQMRYLQVYTFPTMKSVYSLQVSGCSLLAQCPTTQESIFFIEGVYQNPHDRTNDVRQISSIRIRSLTEALPENRLSRLLHKQKFDEALRFAKQFNLDIELVYKVKANWLLDKVSPWNYKSNHGKENNALEGFSLTELKDCLTQIKDDEYVCRCCLQASLPSLDETFDLLSYARKRISSNNGVQSQKEGPCGKPSQLLTEVLEALDRLATFEMAFGVENFSGPQWQYFASADLLVELTKCLLSSKVTSAVIIWRRHQSHFVTQFSMEKLESLIGSIPEDLHSSIVIPWLQDDLVPFISKAFPSGLRMLASWLEQRAKNMELSEKEGWPQNALQLASVLLNASKSVSGSASGRGLATPAQFADQDVADELASLMKLVQQLADLVDLHTKYSCKITLAEFSQETVATIVFRLLDRVVAAELIPSAIAKYIAPYMVHHSLDRDTMLLRYIEVRCKATLDVMRHAMIPWSESVEKLVTEFMAAYPNDMNLKEQYRLVELKKMLSQYRIRSFHVSYAARAKAITRYILTRDQPNVMEDALKVVTSYSHVTEDEAYAFRLQKLCRENKIPACLDLLESVPLPQAEQYAHELVTWLSGILENDFSDTKEFSSEKVVAAQAGVAVLKFMKKHNLSSIVDVDDSLSTLQMISALQREFSTFLSVEESQVPDVRQGLFDQYLQLYIDSREKKHGDVDEKHDSQKVGSGVSSDVGQVTLTKLFRLGELVGMSKEDVRLTLMSKTISSGNISYALDMCRELIERAPCARTALTLYKVALNLCETLAEGHSLVTDENENMYHLTHTIHQLLSQASTHCSADLLCDCSELCKYCRLTDSVYSQCESGDYGFSVQTTPLSSSQDPFLEWTFGNRFREDCLVLDSFVALPLAAKLSMAAVPESKAAESGEVDNQPSYLMLTSNAGLNIIRHLQENSLCELALQYLLQTLGVCLQHFAVNSMLGNDKEDQKSSENEKQRLAKIATMSIKMIHELSGNLLRKVFNYRSVDHDVGLGYLCSIPKQTAFQFLVSGTNFLGQSCTKILAFARVGIDYAQLCNEPAVLQKCQEIFTNATWGMKLGRLKMSLKDVYKSDRQEKLAILPDLMQKQQISLEMILEFCRAFKLDEDSALLTYVRQQLLPPSPRSPLVVSQDGMEELSYQRNVRKVVHKISCSSSLLKLLVEVGSKVDPYDYDTILFILNLVKELSQGEETASTVDKGIQLLDYLYQYERKAVPSSYERSFYSSSQNADNEKATLDNNKPLSVMSTTRLPYHSLLYGNPWKVLAPELSEETVPKLLGIANLLKLSSDEMYLTAIRNLVRSSAGPAAPSNLDSDPNINDLSVNEAPSQLVKNYKSEKAKSMLYAVNNKEMAIAAAKWIAQHLPLGEEKIVMLKTCVDLAKAWKSECSEKDEEKAKLTHSRLLELCRGVATEHVLHKYNIVDPSIAPLTSKPAKLVCQLYEKYGAREPGTAHQPPDIHKTAEEIATVNNTKIEKIRLFLIEKWLPSSAQTSGDTEVI</sequence>
<feature type="domain" description="KNTC1 third ARM-repeats" evidence="3">
    <location>
        <begin position="1305"/>
        <end position="1512"/>
    </location>
</feature>
<keyword evidence="7" id="KW-1185">Reference proteome</keyword>
<evidence type="ECO:0000259" key="4">
    <source>
        <dbReference type="Pfam" id="PF24516"/>
    </source>
</evidence>
<evidence type="ECO:0000313" key="7">
    <source>
        <dbReference type="Proteomes" id="UP000225706"/>
    </source>
</evidence>
<dbReference type="InterPro" id="IPR019527">
    <property type="entry name" value="RZZ-complex_KNTC1/ROD_C"/>
</dbReference>
<name>A0A2B4RSS4_STYPI</name>
<dbReference type="Pfam" id="PF10493">
    <property type="entry name" value="Rod_C"/>
    <property type="match status" value="1"/>
</dbReference>
<evidence type="ECO:0000313" key="6">
    <source>
        <dbReference type="EMBL" id="PFX19397.1"/>
    </source>
</evidence>
<accession>A0A2B4RSS4</accession>
<dbReference type="GO" id="GO:0000070">
    <property type="term" value="P:mitotic sister chromatid segregation"/>
    <property type="evidence" value="ECO:0007669"/>
    <property type="project" value="TreeGrafter"/>
</dbReference>
<dbReference type="Pfam" id="PF24515">
    <property type="entry name" value="ARM_KNTC1_3rd"/>
    <property type="match status" value="1"/>
</dbReference>
<feature type="domain" description="RZZ complex subunit KNTC1/ROD C-terminal" evidence="1">
    <location>
        <begin position="1573"/>
        <end position="1823"/>
    </location>
</feature>
<dbReference type="PANTHER" id="PTHR15688:SF1">
    <property type="entry name" value="KINETOCHORE-ASSOCIATED PROTEIN 1"/>
    <property type="match status" value="1"/>
</dbReference>
<dbReference type="SUPFAM" id="SSF50978">
    <property type="entry name" value="WD40 repeat-like"/>
    <property type="match status" value="1"/>
</dbReference>
<dbReference type="GO" id="GO:0007094">
    <property type="term" value="P:mitotic spindle assembly checkpoint signaling"/>
    <property type="evidence" value="ECO:0007669"/>
    <property type="project" value="TreeGrafter"/>
</dbReference>
<dbReference type="InterPro" id="IPR052802">
    <property type="entry name" value="KNTC1"/>
</dbReference>
<evidence type="ECO:0000259" key="1">
    <source>
        <dbReference type="Pfam" id="PF10493"/>
    </source>
</evidence>
<protein>
    <submittedName>
        <fullName evidence="6">Kinetochore-associated protein 1</fullName>
    </submittedName>
</protein>
<dbReference type="InterPro" id="IPR015943">
    <property type="entry name" value="WD40/YVTN_repeat-like_dom_sf"/>
</dbReference>
<dbReference type="InterPro" id="IPR055403">
    <property type="entry name" value="ARM_KNTC1_1st"/>
</dbReference>
<feature type="domain" description="KNTC1 first ARM-repeats" evidence="5">
    <location>
        <begin position="407"/>
        <end position="661"/>
    </location>
</feature>
<dbReference type="EMBL" id="LSMT01000362">
    <property type="protein sequence ID" value="PFX19397.1"/>
    <property type="molecule type" value="Genomic_DNA"/>
</dbReference>
<dbReference type="Proteomes" id="UP000225706">
    <property type="component" value="Unassembled WGS sequence"/>
</dbReference>
<evidence type="ECO:0000259" key="5">
    <source>
        <dbReference type="Pfam" id="PF24520"/>
    </source>
</evidence>
<dbReference type="STRING" id="50429.A0A2B4RSS4"/>
<dbReference type="OrthoDB" id="5986621at2759"/>
<evidence type="ECO:0000259" key="2">
    <source>
        <dbReference type="Pfam" id="PF24506"/>
    </source>
</evidence>
<organism evidence="6 7">
    <name type="scientific">Stylophora pistillata</name>
    <name type="common">Smooth cauliflower coral</name>
    <dbReference type="NCBI Taxonomy" id="50429"/>
    <lineage>
        <taxon>Eukaryota</taxon>
        <taxon>Metazoa</taxon>
        <taxon>Cnidaria</taxon>
        <taxon>Anthozoa</taxon>
        <taxon>Hexacorallia</taxon>
        <taxon>Scleractinia</taxon>
        <taxon>Astrocoeniina</taxon>
        <taxon>Pocilloporidae</taxon>
        <taxon>Stylophora</taxon>
    </lineage>
</organism>
<dbReference type="Pfam" id="PF24506">
    <property type="entry name" value="KNTC1_N"/>
    <property type="match status" value="1"/>
</dbReference>
<proteinExistence type="predicted"/>
<dbReference type="Gene3D" id="2.130.10.10">
    <property type="entry name" value="YVTN repeat-like/Quinoprotein amine dehydrogenase"/>
    <property type="match status" value="1"/>
</dbReference>
<feature type="domain" description="KNTC1 N-terminal" evidence="2">
    <location>
        <begin position="17"/>
        <end position="398"/>
    </location>
</feature>
<dbReference type="GO" id="GO:0005828">
    <property type="term" value="C:kinetochore microtubule"/>
    <property type="evidence" value="ECO:0007669"/>
    <property type="project" value="TreeGrafter"/>
</dbReference>